<evidence type="ECO:0000259" key="3">
    <source>
        <dbReference type="Pfam" id="PF18962"/>
    </source>
</evidence>
<name>A0ABY8L4X9_9FLAO</name>
<dbReference type="RefSeq" id="WP_279651293.1">
    <property type="nucleotide sequence ID" value="NZ_CP122539.1"/>
</dbReference>
<accession>A0ABY8L4X9</accession>
<evidence type="ECO:0000313" key="5">
    <source>
        <dbReference type="Proteomes" id="UP001232001"/>
    </source>
</evidence>
<dbReference type="InterPro" id="IPR026444">
    <property type="entry name" value="Secre_tail"/>
</dbReference>
<dbReference type="EMBL" id="CP122539">
    <property type="protein sequence ID" value="WGH75408.1"/>
    <property type="molecule type" value="Genomic_DNA"/>
</dbReference>
<evidence type="ECO:0000256" key="2">
    <source>
        <dbReference type="SAM" id="SignalP"/>
    </source>
</evidence>
<keyword evidence="5" id="KW-1185">Reference proteome</keyword>
<dbReference type="NCBIfam" id="TIGR04183">
    <property type="entry name" value="Por_Secre_tail"/>
    <property type="match status" value="1"/>
</dbReference>
<gene>
    <name evidence="4" type="ORF">P8625_15260</name>
</gene>
<keyword evidence="1 2" id="KW-0732">Signal</keyword>
<dbReference type="Pfam" id="PF18962">
    <property type="entry name" value="Por_Secre_tail"/>
    <property type="match status" value="1"/>
</dbReference>
<feature type="domain" description="Secretion system C-terminal sorting" evidence="3">
    <location>
        <begin position="936"/>
        <end position="999"/>
    </location>
</feature>
<reference evidence="4 5" key="1">
    <citation type="submission" date="2023-04" db="EMBL/GenBank/DDBJ databases">
        <title>Tenacibaculum tangerinum sp. nov., isolated from sea tidal flat of South Korea.</title>
        <authorList>
            <person name="Lee S.H."/>
            <person name="Kim J.-J."/>
        </authorList>
    </citation>
    <scope>NUCLEOTIDE SEQUENCE [LARGE SCALE GENOMIC DNA]</scope>
    <source>
        <strain evidence="4 5">GRR-S3-23</strain>
    </source>
</reference>
<evidence type="ECO:0000256" key="1">
    <source>
        <dbReference type="ARBA" id="ARBA00022729"/>
    </source>
</evidence>
<evidence type="ECO:0000313" key="4">
    <source>
        <dbReference type="EMBL" id="WGH75408.1"/>
    </source>
</evidence>
<dbReference type="Proteomes" id="UP001232001">
    <property type="component" value="Chromosome"/>
</dbReference>
<organism evidence="4 5">
    <name type="scientific">Tenacibaculum tangerinum</name>
    <dbReference type="NCBI Taxonomy" id="3038772"/>
    <lineage>
        <taxon>Bacteria</taxon>
        <taxon>Pseudomonadati</taxon>
        <taxon>Bacteroidota</taxon>
        <taxon>Flavobacteriia</taxon>
        <taxon>Flavobacteriales</taxon>
        <taxon>Flavobacteriaceae</taxon>
        <taxon>Tenacibaculum</taxon>
    </lineage>
</organism>
<sequence>MKKITFLLSGLFLLFSAQQLSSQTIFDWETATDNGANITQVVNGITATVTNSSGNIDIIAVGGFAGSSGIIVFNPTANEDSSMTVSFSQAVNLESVFGFDADGAGGSTWTFTPTGGSNSPVSEPISASTGKTVNLNWTNVTSLTITSTLSVESFALDNITLAAPNTAPVIAATTAGQTVNDNSTITPFSNITTTDADADNLSAIITLDDNTKGVLTGTGLSGTGPYTIASTTPANLQTTLRALSFNPTNNRSATSETTTFTVEVSDGTDTATDNTTTVISNAVAPVSSNMSAPANGTYVAGQNLDFTVEYNENITVNTTGGTPIIAITIGSTIRLADYFSGSETNALVFRYTVQAGDSDTDGIDVIALSTEGGTIKDAGGKDANLTLNSIASTAAVLVDAVAPTVTSVNVPANGNYLTGQNLDFTVSFDENITVNTTGGTPKIDIGIGTTPRQALYQSGSGTSTLLFSYTVQTGDSDTNGIEVALLGLNGGTLKDAALNDANLTLNNVGNTSNVLVGIQTVTWLGAANNDWHTASNWNPNIVPPTNADIVIPAGLMNYPTATSAVTFNTLTLNSGASFVPQSTVTGTVTYKRNLPTTNWYLVSSPVSGETLQDIIANHTLATGVGGNLGLAPYSNITGPAWLYVQSSSTGILAEGGGYSVKLATPGELSFTGTANTSNVNKAISTGSRTNYNLVGNPYTAYINSASFTSANTSLLTSETIWLWDGTQYITKNAADPIEIAPGQAFFVEAAANNNVTFSSANQSHQNADTFMRQEPNPSIELLVDNNDIKRATKVFYISGKTTGYDRSYDSKMFGEDSSKLAVFTELLTDNKGEQLAIQTLPNTNFESMVIPVGIKAKSGEEVTFSVHTKNLPENLQVYLEDRSNNVFTNLSEETYTVTPTSNTGNLGQFYLHTSAKQPTGNVAPSLENISMYSTTTNEITIVGLQGNAKVGIYSVLGKEVLHTTVNSNGVSTISLPKVATGVYIVKLNSELGEISKKVILK</sequence>
<proteinExistence type="predicted"/>
<protein>
    <submittedName>
        <fullName evidence="4">T9SS type A sorting domain-containing protein</fullName>
    </submittedName>
</protein>
<feature type="signal peptide" evidence="2">
    <location>
        <begin position="1"/>
        <end position="22"/>
    </location>
</feature>
<feature type="chain" id="PRO_5046526886" evidence="2">
    <location>
        <begin position="23"/>
        <end position="1001"/>
    </location>
</feature>